<accession>A0A9D4R1U6</accession>
<evidence type="ECO:0000313" key="1">
    <source>
        <dbReference type="EMBL" id="KAH3850185.1"/>
    </source>
</evidence>
<protein>
    <submittedName>
        <fullName evidence="1">Uncharacterized protein</fullName>
    </submittedName>
</protein>
<dbReference type="AlphaFoldDB" id="A0A9D4R1U6"/>
<reference evidence="1" key="2">
    <citation type="submission" date="2020-11" db="EMBL/GenBank/DDBJ databases">
        <authorList>
            <person name="McCartney M.A."/>
            <person name="Auch B."/>
            <person name="Kono T."/>
            <person name="Mallez S."/>
            <person name="Becker A."/>
            <person name="Gohl D.M."/>
            <person name="Silverstein K.A.T."/>
            <person name="Koren S."/>
            <person name="Bechman K.B."/>
            <person name="Herman A."/>
            <person name="Abrahante J.E."/>
            <person name="Garbe J."/>
        </authorList>
    </citation>
    <scope>NUCLEOTIDE SEQUENCE</scope>
    <source>
        <strain evidence="1">Duluth1</strain>
        <tissue evidence="1">Whole animal</tissue>
    </source>
</reference>
<organism evidence="1 2">
    <name type="scientific">Dreissena polymorpha</name>
    <name type="common">Zebra mussel</name>
    <name type="synonym">Mytilus polymorpha</name>
    <dbReference type="NCBI Taxonomy" id="45954"/>
    <lineage>
        <taxon>Eukaryota</taxon>
        <taxon>Metazoa</taxon>
        <taxon>Spiralia</taxon>
        <taxon>Lophotrochozoa</taxon>
        <taxon>Mollusca</taxon>
        <taxon>Bivalvia</taxon>
        <taxon>Autobranchia</taxon>
        <taxon>Heteroconchia</taxon>
        <taxon>Euheterodonta</taxon>
        <taxon>Imparidentia</taxon>
        <taxon>Neoheterodontei</taxon>
        <taxon>Myida</taxon>
        <taxon>Dreissenoidea</taxon>
        <taxon>Dreissenidae</taxon>
        <taxon>Dreissena</taxon>
    </lineage>
</organism>
<proteinExistence type="predicted"/>
<dbReference type="EMBL" id="JAIWYP010000003">
    <property type="protein sequence ID" value="KAH3850185.1"/>
    <property type="molecule type" value="Genomic_DNA"/>
</dbReference>
<dbReference type="Proteomes" id="UP000828390">
    <property type="component" value="Unassembled WGS sequence"/>
</dbReference>
<comment type="caution">
    <text evidence="1">The sequence shown here is derived from an EMBL/GenBank/DDBJ whole genome shotgun (WGS) entry which is preliminary data.</text>
</comment>
<name>A0A9D4R1U6_DREPO</name>
<sequence length="63" mass="7411">MAVTWQHGEYTTGYHFHLRELVLPPSLQRNHVIHQLLVDITLQLIQQDTLLPIEVQNIQLLED</sequence>
<reference evidence="1" key="1">
    <citation type="journal article" date="2019" name="bioRxiv">
        <title>The Genome of the Zebra Mussel, Dreissena polymorpha: A Resource for Invasive Species Research.</title>
        <authorList>
            <person name="McCartney M.A."/>
            <person name="Auch B."/>
            <person name="Kono T."/>
            <person name="Mallez S."/>
            <person name="Zhang Y."/>
            <person name="Obille A."/>
            <person name="Becker A."/>
            <person name="Abrahante J.E."/>
            <person name="Garbe J."/>
            <person name="Badalamenti J.P."/>
            <person name="Herman A."/>
            <person name="Mangelson H."/>
            <person name="Liachko I."/>
            <person name="Sullivan S."/>
            <person name="Sone E.D."/>
            <person name="Koren S."/>
            <person name="Silverstein K.A.T."/>
            <person name="Beckman K.B."/>
            <person name="Gohl D.M."/>
        </authorList>
    </citation>
    <scope>NUCLEOTIDE SEQUENCE</scope>
    <source>
        <strain evidence="1">Duluth1</strain>
        <tissue evidence="1">Whole animal</tissue>
    </source>
</reference>
<gene>
    <name evidence="1" type="ORF">DPMN_092591</name>
</gene>
<keyword evidence="2" id="KW-1185">Reference proteome</keyword>
<evidence type="ECO:0000313" key="2">
    <source>
        <dbReference type="Proteomes" id="UP000828390"/>
    </source>
</evidence>